<dbReference type="GO" id="GO:0032299">
    <property type="term" value="C:ribonuclease H2 complex"/>
    <property type="evidence" value="ECO:0007669"/>
    <property type="project" value="TreeGrafter"/>
</dbReference>
<dbReference type="SUPFAM" id="SSF53098">
    <property type="entry name" value="Ribonuclease H-like"/>
    <property type="match status" value="1"/>
</dbReference>
<dbReference type="InterPro" id="IPR001352">
    <property type="entry name" value="RNase_HII/HIII"/>
</dbReference>
<dbReference type="PANTHER" id="PTHR10954">
    <property type="entry name" value="RIBONUCLEASE H2 SUBUNIT A"/>
    <property type="match status" value="1"/>
</dbReference>
<dbReference type="GO" id="GO:0005737">
    <property type="term" value="C:cytoplasm"/>
    <property type="evidence" value="ECO:0007669"/>
    <property type="project" value="UniProtKB-SubCell"/>
</dbReference>
<dbReference type="GO" id="GO:0003723">
    <property type="term" value="F:RNA binding"/>
    <property type="evidence" value="ECO:0007669"/>
    <property type="project" value="InterPro"/>
</dbReference>
<evidence type="ECO:0000256" key="11">
    <source>
        <dbReference type="ARBA" id="ARBA00022759"/>
    </source>
</evidence>
<dbReference type="InterPro" id="IPR024567">
    <property type="entry name" value="RNase_HII/HIII_dom"/>
</dbReference>
<dbReference type="Pfam" id="PF01351">
    <property type="entry name" value="RNase_HII"/>
    <property type="match status" value="1"/>
</dbReference>
<evidence type="ECO:0000256" key="5">
    <source>
        <dbReference type="ARBA" id="ARBA00007383"/>
    </source>
</evidence>
<accession>A0A6C0CPI4</accession>
<dbReference type="InterPro" id="IPR012337">
    <property type="entry name" value="RNaseH-like_sf"/>
</dbReference>
<evidence type="ECO:0000256" key="2">
    <source>
        <dbReference type="ARBA" id="ARBA00001936"/>
    </source>
</evidence>
<comment type="catalytic activity">
    <reaction evidence="1">
        <text>Endonucleolytic cleavage to 5'-phosphomonoester.</text>
        <dbReference type="EC" id="3.1.26.4"/>
    </reaction>
</comment>
<evidence type="ECO:0000259" key="14">
    <source>
        <dbReference type="PROSITE" id="PS51975"/>
    </source>
</evidence>
<evidence type="ECO:0000256" key="10">
    <source>
        <dbReference type="ARBA" id="ARBA00022723"/>
    </source>
</evidence>
<dbReference type="NCBIfam" id="NF000595">
    <property type="entry name" value="PRK00015.1-3"/>
    <property type="match status" value="1"/>
</dbReference>
<dbReference type="AlphaFoldDB" id="A0A6C0CPI4"/>
<evidence type="ECO:0000256" key="9">
    <source>
        <dbReference type="ARBA" id="ARBA00022722"/>
    </source>
</evidence>
<dbReference type="GO" id="GO:0046872">
    <property type="term" value="F:metal ion binding"/>
    <property type="evidence" value="ECO:0007669"/>
    <property type="project" value="UniProtKB-KW"/>
</dbReference>
<keyword evidence="10" id="KW-0479">Metal-binding</keyword>
<dbReference type="PROSITE" id="PS51975">
    <property type="entry name" value="RNASE_H_2"/>
    <property type="match status" value="1"/>
</dbReference>
<sequence>MSKSKKTELKRYYYDDKLEAGIDEAGRGPLFGAVFIGAAILPPGDDFNHSLMRDSKKLSERNRLIAYDYIKENAVDWSVFSYSEKKIDEMNILSATLDGMHKVLDKLLVKPEHILVDGNMFKPYWLEDEIIPYTCIRGGDDKYTPIAAASIIAKVERDKYIENICDENPTFEEYYSIRSNKGYGAKKHLEGIKEYGITKYHRKTFGICKQYA</sequence>
<evidence type="ECO:0000313" key="15">
    <source>
        <dbReference type="EMBL" id="QHT06137.1"/>
    </source>
</evidence>
<organism evidence="15">
    <name type="scientific">viral metagenome</name>
    <dbReference type="NCBI Taxonomy" id="1070528"/>
    <lineage>
        <taxon>unclassified sequences</taxon>
        <taxon>metagenomes</taxon>
        <taxon>organismal metagenomes</taxon>
    </lineage>
</organism>
<name>A0A6C0CPI4_9ZZZZ</name>
<keyword evidence="9" id="KW-0540">Nuclease</keyword>
<feature type="domain" description="RNase H type-2" evidence="14">
    <location>
        <begin position="17"/>
        <end position="212"/>
    </location>
</feature>
<dbReference type="GO" id="GO:0043137">
    <property type="term" value="P:DNA replication, removal of RNA primer"/>
    <property type="evidence" value="ECO:0007669"/>
    <property type="project" value="TreeGrafter"/>
</dbReference>
<evidence type="ECO:0000256" key="12">
    <source>
        <dbReference type="ARBA" id="ARBA00022801"/>
    </source>
</evidence>
<protein>
    <recommendedName>
        <fullName evidence="7">Ribonuclease HII</fullName>
        <ecNumber evidence="6">3.1.26.4</ecNumber>
    </recommendedName>
</protein>
<keyword evidence="11" id="KW-0255">Endonuclease</keyword>
<dbReference type="InterPro" id="IPR022898">
    <property type="entry name" value="RNase_HII"/>
</dbReference>
<dbReference type="EMBL" id="MN739465">
    <property type="protein sequence ID" value="QHT06137.1"/>
    <property type="molecule type" value="Genomic_DNA"/>
</dbReference>
<dbReference type="GO" id="GO:0006298">
    <property type="term" value="P:mismatch repair"/>
    <property type="evidence" value="ECO:0007669"/>
    <property type="project" value="TreeGrafter"/>
</dbReference>
<comment type="cofactor">
    <cofactor evidence="3">
        <name>Mg(2+)</name>
        <dbReference type="ChEBI" id="CHEBI:18420"/>
    </cofactor>
</comment>
<evidence type="ECO:0000256" key="3">
    <source>
        <dbReference type="ARBA" id="ARBA00001946"/>
    </source>
</evidence>
<dbReference type="EC" id="3.1.26.4" evidence="6"/>
<comment type="similarity">
    <text evidence="5">Belongs to the RNase HII family.</text>
</comment>
<evidence type="ECO:0000256" key="7">
    <source>
        <dbReference type="ARBA" id="ARBA00019179"/>
    </source>
</evidence>
<dbReference type="PANTHER" id="PTHR10954:SF18">
    <property type="entry name" value="RIBONUCLEASE HII"/>
    <property type="match status" value="1"/>
</dbReference>
<keyword evidence="12" id="KW-0378">Hydrolase</keyword>
<dbReference type="CDD" id="cd07182">
    <property type="entry name" value="RNase_HII_bacteria_HII_like"/>
    <property type="match status" value="1"/>
</dbReference>
<reference evidence="15" key="1">
    <citation type="journal article" date="2020" name="Nature">
        <title>Giant virus diversity and host interactions through global metagenomics.</title>
        <authorList>
            <person name="Schulz F."/>
            <person name="Roux S."/>
            <person name="Paez-Espino D."/>
            <person name="Jungbluth S."/>
            <person name="Walsh D.A."/>
            <person name="Denef V.J."/>
            <person name="McMahon K.D."/>
            <person name="Konstantinidis K.T."/>
            <person name="Eloe-Fadrosh E.A."/>
            <person name="Kyrpides N.C."/>
            <person name="Woyke T."/>
        </authorList>
    </citation>
    <scope>NUCLEOTIDE SEQUENCE</scope>
    <source>
        <strain evidence="15">GVMAG-M-3300021425-14</strain>
    </source>
</reference>
<comment type="cofactor">
    <cofactor evidence="2">
        <name>Mn(2+)</name>
        <dbReference type="ChEBI" id="CHEBI:29035"/>
    </cofactor>
</comment>
<evidence type="ECO:0000256" key="4">
    <source>
        <dbReference type="ARBA" id="ARBA00004496"/>
    </source>
</evidence>
<dbReference type="GO" id="GO:0004523">
    <property type="term" value="F:RNA-DNA hybrid ribonuclease activity"/>
    <property type="evidence" value="ECO:0007669"/>
    <property type="project" value="UniProtKB-EC"/>
</dbReference>
<comment type="subcellular location">
    <subcellularLocation>
        <location evidence="4">Cytoplasm</location>
    </subcellularLocation>
</comment>
<evidence type="ECO:0000256" key="13">
    <source>
        <dbReference type="ARBA" id="ARBA00023211"/>
    </source>
</evidence>
<evidence type="ECO:0000256" key="8">
    <source>
        <dbReference type="ARBA" id="ARBA00022490"/>
    </source>
</evidence>
<proteinExistence type="inferred from homology"/>
<dbReference type="Gene3D" id="3.30.420.10">
    <property type="entry name" value="Ribonuclease H-like superfamily/Ribonuclease H"/>
    <property type="match status" value="1"/>
</dbReference>
<keyword evidence="13" id="KW-0464">Manganese</keyword>
<keyword evidence="8" id="KW-0963">Cytoplasm</keyword>
<evidence type="ECO:0000256" key="6">
    <source>
        <dbReference type="ARBA" id="ARBA00012180"/>
    </source>
</evidence>
<evidence type="ECO:0000256" key="1">
    <source>
        <dbReference type="ARBA" id="ARBA00000077"/>
    </source>
</evidence>
<dbReference type="InterPro" id="IPR036397">
    <property type="entry name" value="RNaseH_sf"/>
</dbReference>